<keyword evidence="1" id="KW-1133">Transmembrane helix</keyword>
<organism evidence="2">
    <name type="scientific">Siphoviridae sp. ctj7g1</name>
    <dbReference type="NCBI Taxonomy" id="2826438"/>
    <lineage>
        <taxon>Viruses</taxon>
        <taxon>Duplodnaviria</taxon>
        <taxon>Heunggongvirae</taxon>
        <taxon>Uroviricota</taxon>
        <taxon>Caudoviricetes</taxon>
    </lineage>
</organism>
<keyword evidence="1" id="KW-0812">Transmembrane</keyword>
<evidence type="ECO:0000313" key="2">
    <source>
        <dbReference type="EMBL" id="DAE25323.1"/>
    </source>
</evidence>
<accession>A0A8S5R2K6</accession>
<name>A0A8S5R2K6_9CAUD</name>
<keyword evidence="1" id="KW-0472">Membrane</keyword>
<evidence type="ECO:0000256" key="1">
    <source>
        <dbReference type="SAM" id="Phobius"/>
    </source>
</evidence>
<reference evidence="2" key="1">
    <citation type="journal article" date="2021" name="Proc. Natl. Acad. Sci. U.S.A.">
        <title>A Catalog of Tens of Thousands of Viruses from Human Metagenomes Reveals Hidden Associations with Chronic Diseases.</title>
        <authorList>
            <person name="Tisza M.J."/>
            <person name="Buck C.B."/>
        </authorList>
    </citation>
    <scope>NUCLEOTIDE SEQUENCE</scope>
    <source>
        <strain evidence="2">Ctj7g1</strain>
    </source>
</reference>
<sequence>MKELPEESTFLDKAKATWKYYVPACLAGISTVAALGWVAALVKGRADDMETLYFITDKAYRSYRTAAEKQLSPKKAEAVHKEIAEEGIAKNPKPTTLIVTGDECICYDSYSDRYFKSNMETIKAAVNTVNHKIITEMYASLTDFYDEVGLPETAVSGYVGWNTDALMEVTYSSILSDDGKPVLAIDFCADPLNGYDHLV</sequence>
<protein>
    <submittedName>
        <fullName evidence="2">Uncharacterized protein</fullName>
    </submittedName>
</protein>
<dbReference type="InterPro" id="IPR045933">
    <property type="entry name" value="DUF6353"/>
</dbReference>
<dbReference type="Pfam" id="PF19880">
    <property type="entry name" value="DUF6353"/>
    <property type="match status" value="1"/>
</dbReference>
<proteinExistence type="predicted"/>
<dbReference type="EMBL" id="BK015796">
    <property type="protein sequence ID" value="DAE25323.1"/>
    <property type="molecule type" value="Genomic_DNA"/>
</dbReference>
<feature type="transmembrane region" description="Helical" evidence="1">
    <location>
        <begin position="20"/>
        <end position="42"/>
    </location>
</feature>